<accession>A0ABV3LBQ8</accession>
<evidence type="ECO:0000256" key="1">
    <source>
        <dbReference type="SAM" id="Coils"/>
    </source>
</evidence>
<keyword evidence="1" id="KW-0175">Coiled coil</keyword>
<reference evidence="2 3" key="1">
    <citation type="submission" date="2024-07" db="EMBL/GenBank/DDBJ databases">
        <authorList>
            <person name="Kang M."/>
        </authorList>
    </citation>
    <scope>NUCLEOTIDE SEQUENCE [LARGE SCALE GENOMIC DNA]</scope>
    <source>
        <strain evidence="2 3">DFM31</strain>
    </source>
</reference>
<name>A0ABV3LBQ8_9RHOB</name>
<proteinExistence type="predicted"/>
<dbReference type="Proteomes" id="UP001553161">
    <property type="component" value="Unassembled WGS sequence"/>
</dbReference>
<dbReference type="InterPro" id="IPR021727">
    <property type="entry name" value="DUF3299"/>
</dbReference>
<comment type="caution">
    <text evidence="2">The sequence shown here is derived from an EMBL/GenBank/DDBJ whole genome shotgun (WGS) entry which is preliminary data.</text>
</comment>
<sequence length="290" mass="32161">MNDGKNWLHNENAPAFKPARPSRESYFGRPAGYFFRSFDSMNLDLRATLAAMLLALPTGLAAQQAVNWVDLVDAEAQVFDDPYRTLTAEQIDQLRTVAQAKALYADKSRLQSDREDAEARMRDAKAALAEAGLDADWLISQRWVVAERREAAANKGNTDIDGLNVSLSGFVIPAMPDPDGTPAVYLVETRGIYSHMPPPMPNQLIRVRLETDWSPKGLYQPVRLSGRLQIDPSEQVIRVVDGPVPMKATWRLDASSAETLTPAAMPASESNDWIEQLRDKVQGPTRTEAQ</sequence>
<dbReference type="EMBL" id="JBFBVU010000061">
    <property type="protein sequence ID" value="MEV8468995.1"/>
    <property type="molecule type" value="Genomic_DNA"/>
</dbReference>
<dbReference type="Gene3D" id="2.40.50.870">
    <property type="entry name" value="Protein of unknown function (DUF3299)"/>
    <property type="match status" value="1"/>
</dbReference>
<evidence type="ECO:0000313" key="3">
    <source>
        <dbReference type="Proteomes" id="UP001553161"/>
    </source>
</evidence>
<evidence type="ECO:0000313" key="2">
    <source>
        <dbReference type="EMBL" id="MEV8468995.1"/>
    </source>
</evidence>
<gene>
    <name evidence="2" type="ORF">AB0T83_19840</name>
</gene>
<organism evidence="2 3">
    <name type="scientific">Meridianimarinicoccus marinus</name>
    <dbReference type="NCBI Taxonomy" id="3231483"/>
    <lineage>
        <taxon>Bacteria</taxon>
        <taxon>Pseudomonadati</taxon>
        <taxon>Pseudomonadota</taxon>
        <taxon>Alphaproteobacteria</taxon>
        <taxon>Rhodobacterales</taxon>
        <taxon>Paracoccaceae</taxon>
        <taxon>Meridianimarinicoccus</taxon>
    </lineage>
</organism>
<dbReference type="RefSeq" id="WP_366194949.1">
    <property type="nucleotide sequence ID" value="NZ_JBFBVU010000061.1"/>
</dbReference>
<feature type="coiled-coil region" evidence="1">
    <location>
        <begin position="100"/>
        <end position="134"/>
    </location>
</feature>
<keyword evidence="3" id="KW-1185">Reference proteome</keyword>
<protein>
    <submittedName>
        <fullName evidence="2">DUF3299 domain-containing protein</fullName>
    </submittedName>
</protein>
<dbReference type="Pfam" id="PF11736">
    <property type="entry name" value="DUF3299"/>
    <property type="match status" value="1"/>
</dbReference>